<dbReference type="InterPro" id="IPR029058">
    <property type="entry name" value="AB_hydrolase_fold"/>
</dbReference>
<feature type="domain" description="Carboxylesterase type B" evidence="4">
    <location>
        <begin position="19"/>
        <end position="485"/>
    </location>
</feature>
<gene>
    <name evidence="5" type="ORF">P171DRAFT_466938</name>
</gene>
<dbReference type="PANTHER" id="PTHR11559">
    <property type="entry name" value="CARBOXYLESTERASE"/>
    <property type="match status" value="1"/>
</dbReference>
<evidence type="ECO:0000259" key="4">
    <source>
        <dbReference type="Pfam" id="PF00135"/>
    </source>
</evidence>
<dbReference type="InterPro" id="IPR019826">
    <property type="entry name" value="Carboxylesterase_B_AS"/>
</dbReference>
<dbReference type="Pfam" id="PF00135">
    <property type="entry name" value="COesterase"/>
    <property type="match status" value="1"/>
</dbReference>
<organism evidence="5 6">
    <name type="scientific">Karstenula rhodostoma CBS 690.94</name>
    <dbReference type="NCBI Taxonomy" id="1392251"/>
    <lineage>
        <taxon>Eukaryota</taxon>
        <taxon>Fungi</taxon>
        <taxon>Dikarya</taxon>
        <taxon>Ascomycota</taxon>
        <taxon>Pezizomycotina</taxon>
        <taxon>Dothideomycetes</taxon>
        <taxon>Pleosporomycetidae</taxon>
        <taxon>Pleosporales</taxon>
        <taxon>Massarineae</taxon>
        <taxon>Didymosphaeriaceae</taxon>
        <taxon>Karstenula</taxon>
    </lineage>
</organism>
<dbReference type="InterPro" id="IPR019819">
    <property type="entry name" value="Carboxylesterase_B_CS"/>
</dbReference>
<keyword evidence="3" id="KW-0732">Signal</keyword>
<dbReference type="PROSITE" id="PS00941">
    <property type="entry name" value="CARBOXYLESTERASE_B_2"/>
    <property type="match status" value="1"/>
</dbReference>
<evidence type="ECO:0000256" key="1">
    <source>
        <dbReference type="ARBA" id="ARBA00005964"/>
    </source>
</evidence>
<reference evidence="5" key="1">
    <citation type="journal article" date="2020" name="Stud. Mycol.">
        <title>101 Dothideomycetes genomes: a test case for predicting lifestyles and emergence of pathogens.</title>
        <authorList>
            <person name="Haridas S."/>
            <person name="Albert R."/>
            <person name="Binder M."/>
            <person name="Bloem J."/>
            <person name="Labutti K."/>
            <person name="Salamov A."/>
            <person name="Andreopoulos B."/>
            <person name="Baker S."/>
            <person name="Barry K."/>
            <person name="Bills G."/>
            <person name="Bluhm B."/>
            <person name="Cannon C."/>
            <person name="Castanera R."/>
            <person name="Culley D."/>
            <person name="Daum C."/>
            <person name="Ezra D."/>
            <person name="Gonzalez J."/>
            <person name="Henrissat B."/>
            <person name="Kuo A."/>
            <person name="Liang C."/>
            <person name="Lipzen A."/>
            <person name="Lutzoni F."/>
            <person name="Magnuson J."/>
            <person name="Mondo S."/>
            <person name="Nolan M."/>
            <person name="Ohm R."/>
            <person name="Pangilinan J."/>
            <person name="Park H.-J."/>
            <person name="Ramirez L."/>
            <person name="Alfaro M."/>
            <person name="Sun H."/>
            <person name="Tritt A."/>
            <person name="Yoshinaga Y."/>
            <person name="Zwiers L.-H."/>
            <person name="Turgeon B."/>
            <person name="Goodwin S."/>
            <person name="Spatafora J."/>
            <person name="Crous P."/>
            <person name="Grigoriev I."/>
        </authorList>
    </citation>
    <scope>NUCLEOTIDE SEQUENCE</scope>
    <source>
        <strain evidence="5">CBS 690.94</strain>
    </source>
</reference>
<dbReference type="EMBL" id="MU001511">
    <property type="protein sequence ID" value="KAF2438695.1"/>
    <property type="molecule type" value="Genomic_DNA"/>
</dbReference>
<dbReference type="GO" id="GO:0016787">
    <property type="term" value="F:hydrolase activity"/>
    <property type="evidence" value="ECO:0007669"/>
    <property type="project" value="UniProtKB-KW"/>
</dbReference>
<dbReference type="EC" id="3.1.1.-" evidence="3"/>
<feature type="signal peptide" evidence="3">
    <location>
        <begin position="1"/>
        <end position="17"/>
    </location>
</feature>
<name>A0A9P4U628_9PLEO</name>
<dbReference type="SUPFAM" id="SSF53474">
    <property type="entry name" value="alpha/beta-Hydrolases"/>
    <property type="match status" value="1"/>
</dbReference>
<comment type="caution">
    <text evidence="5">The sequence shown here is derived from an EMBL/GenBank/DDBJ whole genome shotgun (WGS) entry which is preliminary data.</text>
</comment>
<comment type="similarity">
    <text evidence="1 3">Belongs to the type-B carboxylesterase/lipase family.</text>
</comment>
<dbReference type="PROSITE" id="PS00122">
    <property type="entry name" value="CARBOXYLESTERASE_B_1"/>
    <property type="match status" value="1"/>
</dbReference>
<proteinExistence type="inferred from homology"/>
<protein>
    <recommendedName>
        <fullName evidence="3">Carboxylic ester hydrolase</fullName>
        <ecNumber evidence="3">3.1.1.-</ecNumber>
    </recommendedName>
</protein>
<dbReference type="OrthoDB" id="408631at2759"/>
<dbReference type="InterPro" id="IPR002018">
    <property type="entry name" value="CarbesteraseB"/>
</dbReference>
<evidence type="ECO:0000313" key="5">
    <source>
        <dbReference type="EMBL" id="KAF2438695.1"/>
    </source>
</evidence>
<keyword evidence="2 3" id="KW-0378">Hydrolase</keyword>
<feature type="chain" id="PRO_5040533406" description="Carboxylic ester hydrolase" evidence="3">
    <location>
        <begin position="18"/>
        <end position="525"/>
    </location>
</feature>
<accession>A0A9P4U628</accession>
<sequence>MRLHRSVSALLAPSALARTINVSNGTIQGGLCPSSTADYYHAIPFAQPPKFNGTLDGTKSAPSCIQFSSDFIEPQPWSEDCLFLNVWAPKNTSSESKLPVKVWVYGGSNTAGGISDPLYDGCNSAVDSIVVSINYRLGPLGFLALEDAGLSGNYAVQDILLGLRWVKDNIEAFGGDPSKVLLFGQSAGAGLSFIISTLPEAPSLISAVATESGGGRSSVPYTEAQPYFKTFVKNLGCALNDLECLRSKSPEELNASFPVEQTSATITLRYAKGFAPVVDGEIVPEDPAAVGSRVPAIFGSTTADGSLFALSAYKNNFPPTELNYTSFIDSNFGTYASMVKSYYPISRFANISSASLAPYFAMTAIWTHASYTCSAQRGLKKSIAKGVPAYAYLWGVAPSCPWDSQFSGVNPQILKLLGVTHTSEIPFIFRNTEHLPLPNGTCSFSDRDKKISDAVSSAWTAMAGAQSPDSPLLPEAWPTFSSNGTRGLIATEDGVTIGDIDYSFCKLWDSINAAMLGNGTQSSSS</sequence>
<dbReference type="Gene3D" id="3.40.50.1820">
    <property type="entry name" value="alpha/beta hydrolase"/>
    <property type="match status" value="1"/>
</dbReference>
<keyword evidence="6" id="KW-1185">Reference proteome</keyword>
<dbReference type="InterPro" id="IPR050309">
    <property type="entry name" value="Type-B_Carboxylest/Lipase"/>
</dbReference>
<evidence type="ECO:0000256" key="2">
    <source>
        <dbReference type="ARBA" id="ARBA00022801"/>
    </source>
</evidence>
<evidence type="ECO:0000313" key="6">
    <source>
        <dbReference type="Proteomes" id="UP000799764"/>
    </source>
</evidence>
<dbReference type="Proteomes" id="UP000799764">
    <property type="component" value="Unassembled WGS sequence"/>
</dbReference>
<dbReference type="AlphaFoldDB" id="A0A9P4U628"/>
<evidence type="ECO:0000256" key="3">
    <source>
        <dbReference type="RuleBase" id="RU361235"/>
    </source>
</evidence>